<evidence type="ECO:0000313" key="3">
    <source>
        <dbReference type="Proteomes" id="UP000234681"/>
    </source>
</evidence>
<gene>
    <name evidence="2" type="ORF">rCG_40923</name>
</gene>
<dbReference type="Proteomes" id="UP000234681">
    <property type="component" value="Chromosome 3"/>
</dbReference>
<sequence length="41" mass="4529">MESKAEELMTVPTSCGRDGEPKGRIMDRSTPMRVFTVGLSK</sequence>
<dbReference type="AlphaFoldDB" id="A6KKX8"/>
<dbReference type="EMBL" id="CH474062">
    <property type="protein sequence ID" value="EDL85138.1"/>
    <property type="molecule type" value="Genomic_DNA"/>
</dbReference>
<evidence type="ECO:0000256" key="1">
    <source>
        <dbReference type="SAM" id="MobiDB-lite"/>
    </source>
</evidence>
<feature type="region of interest" description="Disordered" evidence="1">
    <location>
        <begin position="1"/>
        <end position="26"/>
    </location>
</feature>
<name>A6KKX8_RAT</name>
<organism evidence="2 3">
    <name type="scientific">Rattus norvegicus</name>
    <name type="common">Rat</name>
    <dbReference type="NCBI Taxonomy" id="10116"/>
    <lineage>
        <taxon>Eukaryota</taxon>
        <taxon>Metazoa</taxon>
        <taxon>Chordata</taxon>
        <taxon>Craniata</taxon>
        <taxon>Vertebrata</taxon>
        <taxon>Euteleostomi</taxon>
        <taxon>Mammalia</taxon>
        <taxon>Eutheria</taxon>
        <taxon>Euarchontoglires</taxon>
        <taxon>Glires</taxon>
        <taxon>Rodentia</taxon>
        <taxon>Myomorpha</taxon>
        <taxon>Muroidea</taxon>
        <taxon>Muridae</taxon>
        <taxon>Murinae</taxon>
        <taxon>Rattus</taxon>
    </lineage>
</organism>
<proteinExistence type="predicted"/>
<reference evidence="2 3" key="1">
    <citation type="submission" date="2005-09" db="EMBL/GenBank/DDBJ databases">
        <authorList>
            <person name="Mural R.J."/>
            <person name="Li P.W."/>
            <person name="Adams M.D."/>
            <person name="Amanatides P.G."/>
            <person name="Baden-Tillson H."/>
            <person name="Barnstead M."/>
            <person name="Chin S.H."/>
            <person name="Dew I."/>
            <person name="Evans C.A."/>
            <person name="Ferriera S."/>
            <person name="Flanigan M."/>
            <person name="Fosler C."/>
            <person name="Glodek A."/>
            <person name="Gu Z."/>
            <person name="Holt R.A."/>
            <person name="Jennings D."/>
            <person name="Kraft C.L."/>
            <person name="Lu F."/>
            <person name="Nguyen T."/>
            <person name="Nusskern D.R."/>
            <person name="Pfannkoch C.M."/>
            <person name="Sitter C."/>
            <person name="Sutton G.G."/>
            <person name="Venter J.C."/>
            <person name="Wang Z."/>
            <person name="Woodage T."/>
            <person name="Zheng X.H."/>
            <person name="Zhong F."/>
        </authorList>
    </citation>
    <scope>NUCLEOTIDE SEQUENCE [LARGE SCALE GENOMIC DNA]</scope>
    <source>
        <strain>BN</strain>
        <strain evidence="3">Sprague-Dawley</strain>
    </source>
</reference>
<feature type="compositionally biased region" description="Basic and acidic residues" evidence="1">
    <location>
        <begin position="17"/>
        <end position="26"/>
    </location>
</feature>
<accession>A6KKX8</accession>
<evidence type="ECO:0000313" key="2">
    <source>
        <dbReference type="EMBL" id="EDL85138.1"/>
    </source>
</evidence>
<protein>
    <submittedName>
        <fullName evidence="2">RCG40923</fullName>
    </submittedName>
</protein>